<evidence type="ECO:0000256" key="1">
    <source>
        <dbReference type="ARBA" id="ARBA00000677"/>
    </source>
</evidence>
<dbReference type="EC" id="3.4.21.89" evidence="4 7"/>
<dbReference type="PROSITE" id="PS00761">
    <property type="entry name" value="SPASE_I_3"/>
    <property type="match status" value="1"/>
</dbReference>
<dbReference type="GO" id="GO:0009003">
    <property type="term" value="F:signal peptidase activity"/>
    <property type="evidence" value="ECO:0007669"/>
    <property type="project" value="UniProtKB-EC"/>
</dbReference>
<name>A0AAU2V2B2_9ACTN</name>
<feature type="active site" evidence="6">
    <location>
        <position position="166"/>
    </location>
</feature>
<keyword evidence="7" id="KW-1133">Transmembrane helix</keyword>
<dbReference type="InterPro" id="IPR019758">
    <property type="entry name" value="Pept_S26A_signal_pept_1_CS"/>
</dbReference>
<dbReference type="InterPro" id="IPR000223">
    <property type="entry name" value="Pept_S26A_signal_pept_1"/>
</dbReference>
<comment type="catalytic activity">
    <reaction evidence="1 7">
        <text>Cleavage of hydrophobic, N-terminal signal or leader sequences from secreted and periplasmic proteins.</text>
        <dbReference type="EC" id="3.4.21.89"/>
    </reaction>
</comment>
<feature type="domain" description="Peptidase S26" evidence="9">
    <location>
        <begin position="60"/>
        <end position="256"/>
    </location>
</feature>
<dbReference type="InterPro" id="IPR036286">
    <property type="entry name" value="LexA/Signal_pep-like_sf"/>
</dbReference>
<feature type="active site" evidence="6">
    <location>
        <position position="89"/>
    </location>
</feature>
<evidence type="ECO:0000256" key="8">
    <source>
        <dbReference type="SAM" id="MobiDB-lite"/>
    </source>
</evidence>
<dbReference type="PANTHER" id="PTHR43390:SF1">
    <property type="entry name" value="CHLOROPLAST PROCESSING PEPTIDASE"/>
    <property type="match status" value="1"/>
</dbReference>
<proteinExistence type="inferred from homology"/>
<feature type="region of interest" description="Disordered" evidence="8">
    <location>
        <begin position="281"/>
        <end position="308"/>
    </location>
</feature>
<feature type="compositionally biased region" description="Basic residues" evidence="8">
    <location>
        <begin position="388"/>
        <end position="398"/>
    </location>
</feature>
<organism evidence="10">
    <name type="scientific">Streptomyces sp. NBC_00003</name>
    <dbReference type="NCBI Taxonomy" id="2903608"/>
    <lineage>
        <taxon>Bacteria</taxon>
        <taxon>Bacillati</taxon>
        <taxon>Actinomycetota</taxon>
        <taxon>Actinomycetes</taxon>
        <taxon>Kitasatosporales</taxon>
        <taxon>Streptomycetaceae</taxon>
        <taxon>Streptomyces</taxon>
    </lineage>
</organism>
<dbReference type="GO" id="GO:0004252">
    <property type="term" value="F:serine-type endopeptidase activity"/>
    <property type="evidence" value="ECO:0007669"/>
    <property type="project" value="InterPro"/>
</dbReference>
<dbReference type="Pfam" id="PF10502">
    <property type="entry name" value="Peptidase_S26"/>
    <property type="match status" value="1"/>
</dbReference>
<feature type="compositionally biased region" description="Basic residues" evidence="8">
    <location>
        <begin position="364"/>
        <end position="381"/>
    </location>
</feature>
<dbReference type="NCBIfam" id="TIGR02227">
    <property type="entry name" value="sigpep_I_bact"/>
    <property type="match status" value="1"/>
</dbReference>
<evidence type="ECO:0000256" key="3">
    <source>
        <dbReference type="ARBA" id="ARBA00009370"/>
    </source>
</evidence>
<dbReference type="GO" id="GO:0006465">
    <property type="term" value="P:signal peptide processing"/>
    <property type="evidence" value="ECO:0007669"/>
    <property type="project" value="InterPro"/>
</dbReference>
<dbReference type="Gene3D" id="2.10.109.10">
    <property type="entry name" value="Umud Fragment, subunit A"/>
    <property type="match status" value="1"/>
</dbReference>
<dbReference type="EMBL" id="CP108318">
    <property type="protein sequence ID" value="WTW61170.1"/>
    <property type="molecule type" value="Genomic_DNA"/>
</dbReference>
<protein>
    <recommendedName>
        <fullName evidence="4 7">Signal peptidase I</fullName>
        <ecNumber evidence="4 7">3.4.21.89</ecNumber>
    </recommendedName>
</protein>
<gene>
    <name evidence="10" type="primary">lepB</name>
    <name evidence="10" type="ORF">OG549_11165</name>
</gene>
<feature type="transmembrane region" description="Helical" evidence="7">
    <location>
        <begin position="61"/>
        <end position="84"/>
    </location>
</feature>
<feature type="region of interest" description="Disordered" evidence="8">
    <location>
        <begin position="334"/>
        <end position="398"/>
    </location>
</feature>
<keyword evidence="5 7" id="KW-0378">Hydrolase</keyword>
<dbReference type="InterPro" id="IPR019533">
    <property type="entry name" value="Peptidase_S26"/>
</dbReference>
<evidence type="ECO:0000256" key="6">
    <source>
        <dbReference type="PIRSR" id="PIRSR600223-1"/>
    </source>
</evidence>
<feature type="region of interest" description="Disordered" evidence="8">
    <location>
        <begin position="1"/>
        <end position="51"/>
    </location>
</feature>
<dbReference type="PRINTS" id="PR00727">
    <property type="entry name" value="LEADERPTASE"/>
</dbReference>
<evidence type="ECO:0000256" key="5">
    <source>
        <dbReference type="ARBA" id="ARBA00022801"/>
    </source>
</evidence>
<keyword evidence="7" id="KW-0812">Transmembrane</keyword>
<accession>A0AAU2V2B2</accession>
<dbReference type="GO" id="GO:0005886">
    <property type="term" value="C:plasma membrane"/>
    <property type="evidence" value="ECO:0007669"/>
    <property type="project" value="UniProtKB-SubCell"/>
</dbReference>
<evidence type="ECO:0000313" key="10">
    <source>
        <dbReference type="EMBL" id="WTW61170.1"/>
    </source>
</evidence>
<sequence length="398" mass="43256">MGSRGRPRSSAPAHDQPLPTGSRPTSAAAAPGRRGQSGRAERRRLARKVKRRRRRSAVREIPLLIVVALLIALVLKTFLVQAFVIPSGSMQQTITIGDRVLVDKLTPWFGSKPERGDVVVFKDPGGWLKGEQKTATGEDPVVVKQVKQGLTFIGLLPSDDEQDLIKRVIAVGGDTVKCCDKDGKITVNGRPLDEPYVHPGNPPSLIQFEVKVPQGRIFVMGDHRSNSADSRYHLDDGHQGTVPVSGVVGRAVVVAWPFSHWRRLEVPTAFESVPAAPGGSALGMSHRVSSRDPAAEPDQATQPPTPAELPLVMGVVGLSLVRARRWHRVRSGCGGFGGRRTIRTRRAGGAAGEPARRFLPGTRRGARPRGTRGKPRDRAHRAGAGQRAGRRTRRRRTR</sequence>
<dbReference type="CDD" id="cd06530">
    <property type="entry name" value="S26_SPase_I"/>
    <property type="match status" value="1"/>
</dbReference>
<dbReference type="AlphaFoldDB" id="A0AAU2V2B2"/>
<dbReference type="PANTHER" id="PTHR43390">
    <property type="entry name" value="SIGNAL PEPTIDASE I"/>
    <property type="match status" value="1"/>
</dbReference>
<comment type="similarity">
    <text evidence="3 7">Belongs to the peptidase S26 family.</text>
</comment>
<dbReference type="SUPFAM" id="SSF51306">
    <property type="entry name" value="LexA/Signal peptidase"/>
    <property type="match status" value="1"/>
</dbReference>
<keyword evidence="7" id="KW-0645">Protease</keyword>
<evidence type="ECO:0000259" key="9">
    <source>
        <dbReference type="Pfam" id="PF10502"/>
    </source>
</evidence>
<feature type="compositionally biased region" description="Basic residues" evidence="8">
    <location>
        <begin position="41"/>
        <end position="51"/>
    </location>
</feature>
<evidence type="ECO:0000256" key="7">
    <source>
        <dbReference type="RuleBase" id="RU362042"/>
    </source>
</evidence>
<comment type="subcellular location">
    <subcellularLocation>
        <location evidence="2">Cell membrane</location>
        <topology evidence="2">Single-pass type II membrane protein</topology>
    </subcellularLocation>
    <subcellularLocation>
        <location evidence="7">Membrane</location>
        <topology evidence="7">Single-pass type II membrane protein</topology>
    </subcellularLocation>
</comment>
<evidence type="ECO:0000256" key="2">
    <source>
        <dbReference type="ARBA" id="ARBA00004401"/>
    </source>
</evidence>
<evidence type="ECO:0000256" key="4">
    <source>
        <dbReference type="ARBA" id="ARBA00013208"/>
    </source>
</evidence>
<reference evidence="10" key="1">
    <citation type="submission" date="2022-10" db="EMBL/GenBank/DDBJ databases">
        <title>The complete genomes of actinobacterial strains from the NBC collection.</title>
        <authorList>
            <person name="Joergensen T.S."/>
            <person name="Alvarez Arevalo M."/>
            <person name="Sterndorff E.B."/>
            <person name="Faurdal D."/>
            <person name="Vuksanovic O."/>
            <person name="Mourched A.-S."/>
            <person name="Charusanti P."/>
            <person name="Shaw S."/>
            <person name="Blin K."/>
            <person name="Weber T."/>
        </authorList>
    </citation>
    <scope>NUCLEOTIDE SEQUENCE</scope>
    <source>
        <strain evidence="10">NBC_00003</strain>
    </source>
</reference>
<keyword evidence="7" id="KW-0472">Membrane</keyword>